<evidence type="ECO:0000259" key="4">
    <source>
        <dbReference type="Pfam" id="PF08501"/>
    </source>
</evidence>
<name>A0ABS5JWH6_9BACT</name>
<dbReference type="EMBL" id="JAGUCO010000009">
    <property type="protein sequence ID" value="MBS2099265.1"/>
    <property type="molecule type" value="Genomic_DNA"/>
</dbReference>
<comment type="caution">
    <text evidence="5">The sequence shown here is derived from an EMBL/GenBank/DDBJ whole genome shotgun (WGS) entry which is preliminary data.</text>
</comment>
<dbReference type="InterPro" id="IPR013708">
    <property type="entry name" value="Shikimate_DH-bd_N"/>
</dbReference>
<evidence type="ECO:0000313" key="6">
    <source>
        <dbReference type="Proteomes" id="UP000708576"/>
    </source>
</evidence>
<dbReference type="SUPFAM" id="SSF51735">
    <property type="entry name" value="NAD(P)-binding Rossmann-fold domains"/>
    <property type="match status" value="1"/>
</dbReference>
<evidence type="ECO:0000256" key="2">
    <source>
        <dbReference type="ARBA" id="ARBA00023002"/>
    </source>
</evidence>
<protein>
    <submittedName>
        <fullName evidence="5">Shikimate dehydrogenase</fullName>
    </submittedName>
</protein>
<evidence type="ECO:0000313" key="5">
    <source>
        <dbReference type="EMBL" id="MBS2099265.1"/>
    </source>
</evidence>
<keyword evidence="2" id="KW-0560">Oxidoreductase</keyword>
<reference evidence="5 6" key="1">
    <citation type="journal article" date="2015" name="Int. J. Syst. Evol. Microbiol.">
        <title>Carboxylicivirga linearis sp. nov., isolated from a sea cucumber culture pond.</title>
        <authorList>
            <person name="Wang F.Q."/>
            <person name="Zhou Y.X."/>
            <person name="Lin X.Z."/>
            <person name="Chen G.J."/>
            <person name="Du Z.J."/>
        </authorList>
    </citation>
    <scope>NUCLEOTIDE SEQUENCE [LARGE SCALE GENOMIC DNA]</scope>
    <source>
        <strain evidence="5 6">FB218</strain>
    </source>
</reference>
<keyword evidence="3" id="KW-0028">Amino-acid biosynthesis</keyword>
<feature type="domain" description="Shikimate dehydrogenase substrate binding N-terminal" evidence="4">
    <location>
        <begin position="6"/>
        <end position="87"/>
    </location>
</feature>
<dbReference type="InterPro" id="IPR046346">
    <property type="entry name" value="Aminoacid_DH-like_N_sf"/>
</dbReference>
<dbReference type="InterPro" id="IPR036291">
    <property type="entry name" value="NAD(P)-bd_dom_sf"/>
</dbReference>
<evidence type="ECO:0000256" key="1">
    <source>
        <dbReference type="ARBA" id="ARBA00004871"/>
    </source>
</evidence>
<sequence>MKTFGLIGYPLAQSFSYKYFTQKFKDENINARFLNFEIPTIEELPSLIDHHPYIAGLSVTIPYKEKVIKYLNELDITAEKVGAVNSIKITWKDKKPYLKGYNTDLIGFKNSIQPLLKDHHKKALVLGTGGAAKAVAHALEMLGLEFKYVSRKADSDNLINYASLSEDILNEYTVIANSTPLGMYPNIDKCPDINYDCLSDKHLLFDLTYNPENTKFMQLGAKNGATTKNGLEMLHLQAEASWSIWNDL</sequence>
<dbReference type="RefSeq" id="WP_212216506.1">
    <property type="nucleotide sequence ID" value="NZ_JAGUCO010000009.1"/>
</dbReference>
<organism evidence="5 6">
    <name type="scientific">Carboxylicivirga linearis</name>
    <dbReference type="NCBI Taxonomy" id="1628157"/>
    <lineage>
        <taxon>Bacteria</taxon>
        <taxon>Pseudomonadati</taxon>
        <taxon>Bacteroidota</taxon>
        <taxon>Bacteroidia</taxon>
        <taxon>Marinilabiliales</taxon>
        <taxon>Marinilabiliaceae</taxon>
        <taxon>Carboxylicivirga</taxon>
    </lineage>
</organism>
<dbReference type="PANTHER" id="PTHR21089:SF1">
    <property type="entry name" value="BIFUNCTIONAL 3-DEHYDROQUINATE DEHYDRATASE_SHIKIMATE DEHYDROGENASE, CHLOROPLASTIC"/>
    <property type="match status" value="1"/>
</dbReference>
<gene>
    <name evidence="5" type="ORF">KEM10_13310</name>
</gene>
<dbReference type="SUPFAM" id="SSF53223">
    <property type="entry name" value="Aminoacid dehydrogenase-like, N-terminal domain"/>
    <property type="match status" value="1"/>
</dbReference>
<keyword evidence="6" id="KW-1185">Reference proteome</keyword>
<dbReference type="PANTHER" id="PTHR21089">
    <property type="entry name" value="SHIKIMATE DEHYDROGENASE"/>
    <property type="match status" value="1"/>
</dbReference>
<dbReference type="CDD" id="cd01065">
    <property type="entry name" value="NAD_bind_Shikimate_DH"/>
    <property type="match status" value="1"/>
</dbReference>
<dbReference type="Proteomes" id="UP000708576">
    <property type="component" value="Unassembled WGS sequence"/>
</dbReference>
<dbReference type="Pfam" id="PF08501">
    <property type="entry name" value="Shikimate_dh_N"/>
    <property type="match status" value="1"/>
</dbReference>
<accession>A0ABS5JWH6</accession>
<dbReference type="Gene3D" id="3.40.50.720">
    <property type="entry name" value="NAD(P)-binding Rossmann-like Domain"/>
    <property type="match status" value="1"/>
</dbReference>
<comment type="pathway">
    <text evidence="1">Metabolic intermediate biosynthesis; chorismate biosynthesis; chorismate from D-erythrose 4-phosphate and phosphoenolpyruvate: step 4/7.</text>
</comment>
<evidence type="ECO:0000256" key="3">
    <source>
        <dbReference type="ARBA" id="ARBA00023141"/>
    </source>
</evidence>
<dbReference type="Gene3D" id="3.40.50.10860">
    <property type="entry name" value="Leucine Dehydrogenase, chain A, domain 1"/>
    <property type="match status" value="1"/>
</dbReference>
<dbReference type="InterPro" id="IPR022893">
    <property type="entry name" value="Shikimate_DH_fam"/>
</dbReference>
<keyword evidence="3" id="KW-0057">Aromatic amino acid biosynthesis</keyword>
<proteinExistence type="predicted"/>